<organism evidence="1 2">
    <name type="scientific">Cerrena zonata</name>
    <dbReference type="NCBI Taxonomy" id="2478898"/>
    <lineage>
        <taxon>Eukaryota</taxon>
        <taxon>Fungi</taxon>
        <taxon>Dikarya</taxon>
        <taxon>Basidiomycota</taxon>
        <taxon>Agaricomycotina</taxon>
        <taxon>Agaricomycetes</taxon>
        <taxon>Polyporales</taxon>
        <taxon>Cerrenaceae</taxon>
        <taxon>Cerrena</taxon>
    </lineage>
</organism>
<evidence type="ECO:0000313" key="1">
    <source>
        <dbReference type="EMBL" id="KAK7683713.1"/>
    </source>
</evidence>
<dbReference type="Gene3D" id="3.80.10.10">
    <property type="entry name" value="Ribonuclease Inhibitor"/>
    <property type="match status" value="1"/>
</dbReference>
<evidence type="ECO:0000313" key="2">
    <source>
        <dbReference type="Proteomes" id="UP001385951"/>
    </source>
</evidence>
<proteinExistence type="predicted"/>
<dbReference type="SUPFAM" id="SSF52047">
    <property type="entry name" value="RNI-like"/>
    <property type="match status" value="1"/>
</dbReference>
<reference evidence="1 2" key="1">
    <citation type="submission" date="2022-09" db="EMBL/GenBank/DDBJ databases">
        <authorList>
            <person name="Palmer J.M."/>
        </authorList>
    </citation>
    <scope>NUCLEOTIDE SEQUENCE [LARGE SCALE GENOMIC DNA]</scope>
    <source>
        <strain evidence="1 2">DSM 7382</strain>
    </source>
</reference>
<sequence length="465" mass="52420">MSGKDLITTALLNRAFHSGVLPMLYRMIVYTRAQHDIIRRIANSAFMTILAYPNLAIYVHHIDLRYVPPEMPNDTNQVLHSSNLSPLDEIRTAIGLCKNLRSFVCTSYSSWPFVDTLGTLNNLEYLGLRLSDDLVEGLETDALQTLLRIRCTRRLDLDHVSQSISNLLPSWISSFGATLRTLTLYSVKMPSAKILQAVLENSPQITALHVVSCHNCLYNDVLNLIKYTPTLESLSFTCQGEVHTTTYDVPSTLRHLAIDLRPTFSNDSPEPFLPLITTWKCSLSSLSIRIFPEKTSLGKGLVPLILAHKSTLSYLSVPGSELDGRDIRSIMKECTHLESLALALKSLPVSVPMLAANISRSTSLRMLIIDRFEGALPQTMAETLLISLPSLREIATESEIWRVVGEESYHKTRANLVSEQKRSGHYPLRRVAYWFIPPHHHRPIPCATSYDKYVHRSLQLYTTDH</sequence>
<keyword evidence="2" id="KW-1185">Reference proteome</keyword>
<dbReference type="InterPro" id="IPR032675">
    <property type="entry name" value="LRR_dom_sf"/>
</dbReference>
<dbReference type="Proteomes" id="UP001385951">
    <property type="component" value="Unassembled WGS sequence"/>
</dbReference>
<name>A0AAW0FRN5_9APHY</name>
<dbReference type="EMBL" id="JASBNA010000029">
    <property type="protein sequence ID" value="KAK7683713.1"/>
    <property type="molecule type" value="Genomic_DNA"/>
</dbReference>
<evidence type="ECO:0008006" key="3">
    <source>
        <dbReference type="Google" id="ProtNLM"/>
    </source>
</evidence>
<comment type="caution">
    <text evidence="1">The sequence shown here is derived from an EMBL/GenBank/DDBJ whole genome shotgun (WGS) entry which is preliminary data.</text>
</comment>
<protein>
    <recommendedName>
        <fullName evidence="3">F-box domain-containing protein</fullName>
    </recommendedName>
</protein>
<accession>A0AAW0FRN5</accession>
<dbReference type="AlphaFoldDB" id="A0AAW0FRN5"/>
<gene>
    <name evidence="1" type="ORF">QCA50_013089</name>
</gene>